<gene>
    <name evidence="2" type="ORF">J4Q44_G00063260</name>
</gene>
<accession>A0AAN8MC74</accession>
<sequence length="94" mass="10123">MLSGSSSCPSSSSCVRCWATPALHRQRPSRPNLRASVPLLQPHARGPRLPARGSFLLKALHRRPHPSTISLTLSPYSPTPVPLGNCGGRSETPY</sequence>
<proteinExistence type="predicted"/>
<comment type="caution">
    <text evidence="2">The sequence shown here is derived from an EMBL/GenBank/DDBJ whole genome shotgun (WGS) entry which is preliminary data.</text>
</comment>
<dbReference type="AlphaFoldDB" id="A0AAN8MC74"/>
<name>A0AAN8MC74_9TELE</name>
<keyword evidence="3" id="KW-1185">Reference proteome</keyword>
<evidence type="ECO:0000313" key="2">
    <source>
        <dbReference type="EMBL" id="KAK6323987.1"/>
    </source>
</evidence>
<evidence type="ECO:0000313" key="3">
    <source>
        <dbReference type="Proteomes" id="UP001356427"/>
    </source>
</evidence>
<dbReference type="EMBL" id="JAGTTL010000004">
    <property type="protein sequence ID" value="KAK6323987.1"/>
    <property type="molecule type" value="Genomic_DNA"/>
</dbReference>
<evidence type="ECO:0000256" key="1">
    <source>
        <dbReference type="SAM" id="MobiDB-lite"/>
    </source>
</evidence>
<reference evidence="2 3" key="1">
    <citation type="submission" date="2021-04" db="EMBL/GenBank/DDBJ databases">
        <authorList>
            <person name="De Guttry C."/>
            <person name="Zahm M."/>
            <person name="Klopp C."/>
            <person name="Cabau C."/>
            <person name="Louis A."/>
            <person name="Berthelot C."/>
            <person name="Parey E."/>
            <person name="Roest Crollius H."/>
            <person name="Montfort J."/>
            <person name="Robinson-Rechavi M."/>
            <person name="Bucao C."/>
            <person name="Bouchez O."/>
            <person name="Gislard M."/>
            <person name="Lluch J."/>
            <person name="Milhes M."/>
            <person name="Lampietro C."/>
            <person name="Lopez Roques C."/>
            <person name="Donnadieu C."/>
            <person name="Braasch I."/>
            <person name="Desvignes T."/>
            <person name="Postlethwait J."/>
            <person name="Bobe J."/>
            <person name="Wedekind C."/>
            <person name="Guiguen Y."/>
        </authorList>
    </citation>
    <scope>NUCLEOTIDE SEQUENCE [LARGE SCALE GENOMIC DNA]</scope>
    <source>
        <strain evidence="2">Cs_M1</strain>
        <tissue evidence="2">Blood</tissue>
    </source>
</reference>
<feature type="region of interest" description="Disordered" evidence="1">
    <location>
        <begin position="24"/>
        <end position="50"/>
    </location>
</feature>
<protein>
    <submittedName>
        <fullName evidence="2">Uncharacterized protein</fullName>
    </submittedName>
</protein>
<dbReference type="Proteomes" id="UP001356427">
    <property type="component" value="Unassembled WGS sequence"/>
</dbReference>
<organism evidence="2 3">
    <name type="scientific">Coregonus suidteri</name>
    <dbReference type="NCBI Taxonomy" id="861788"/>
    <lineage>
        <taxon>Eukaryota</taxon>
        <taxon>Metazoa</taxon>
        <taxon>Chordata</taxon>
        <taxon>Craniata</taxon>
        <taxon>Vertebrata</taxon>
        <taxon>Euteleostomi</taxon>
        <taxon>Actinopterygii</taxon>
        <taxon>Neopterygii</taxon>
        <taxon>Teleostei</taxon>
        <taxon>Protacanthopterygii</taxon>
        <taxon>Salmoniformes</taxon>
        <taxon>Salmonidae</taxon>
        <taxon>Coregoninae</taxon>
        <taxon>Coregonus</taxon>
    </lineage>
</organism>